<evidence type="ECO:0000313" key="3">
    <source>
        <dbReference type="Proteomes" id="UP000198851"/>
    </source>
</evidence>
<keyword evidence="3" id="KW-1185">Reference proteome</keyword>
<feature type="domain" description="SH3b" evidence="1">
    <location>
        <begin position="142"/>
        <end position="207"/>
    </location>
</feature>
<dbReference type="STRING" id="1280847.SAMN04488036_106234"/>
<organism evidence="2 3">
    <name type="scientific">Shimia haliotis</name>
    <dbReference type="NCBI Taxonomy" id="1280847"/>
    <lineage>
        <taxon>Bacteria</taxon>
        <taxon>Pseudomonadati</taxon>
        <taxon>Pseudomonadota</taxon>
        <taxon>Alphaproteobacteria</taxon>
        <taxon>Rhodobacterales</taxon>
        <taxon>Roseobacteraceae</taxon>
    </lineage>
</organism>
<name>A0A1I4FRW5_9RHOB</name>
<gene>
    <name evidence="2" type="ORF">SAMN04488036_106234</name>
</gene>
<dbReference type="AlphaFoldDB" id="A0A1I4FRW5"/>
<dbReference type="EMBL" id="FOSZ01000006">
    <property type="protein sequence ID" value="SFL20333.1"/>
    <property type="molecule type" value="Genomic_DNA"/>
</dbReference>
<evidence type="ECO:0000259" key="1">
    <source>
        <dbReference type="PROSITE" id="PS51781"/>
    </source>
</evidence>
<dbReference type="SMART" id="SM00287">
    <property type="entry name" value="SH3b"/>
    <property type="match status" value="1"/>
</dbReference>
<dbReference type="InterPro" id="IPR003646">
    <property type="entry name" value="SH3-like_bac-type"/>
</dbReference>
<sequence>MNKFVVVSLAFMAWAFYELSGGSDFEPKYRRDLAEVQSQKPLVSPEPARITPTPIEPVVTQAAAVVPTVRRTPEPKVETAVATPVGSTSLHAVSAAAVKSFQTPLGGAPTLSDALTDGTGVEAQPILIKLGDTEVILPEPKKDMRIVRGSRVNLRGGPGTSFSVVGVLTRDQQVEILRDEGKGWVKLRDQDTGRVGWMAAKMLTSAEE</sequence>
<dbReference type="PROSITE" id="PS51781">
    <property type="entry name" value="SH3B"/>
    <property type="match status" value="1"/>
</dbReference>
<reference evidence="3" key="1">
    <citation type="submission" date="2016-10" db="EMBL/GenBank/DDBJ databases">
        <authorList>
            <person name="Varghese N."/>
            <person name="Submissions S."/>
        </authorList>
    </citation>
    <scope>NUCLEOTIDE SEQUENCE [LARGE SCALE GENOMIC DNA]</scope>
    <source>
        <strain evidence="3">DSM 28453</strain>
    </source>
</reference>
<accession>A0A1I4FRW5</accession>
<proteinExistence type="predicted"/>
<dbReference type="OrthoDB" id="7433551at2"/>
<dbReference type="Proteomes" id="UP000198851">
    <property type="component" value="Unassembled WGS sequence"/>
</dbReference>
<dbReference type="RefSeq" id="WP_093324951.1">
    <property type="nucleotide sequence ID" value="NZ_FOSZ01000006.1"/>
</dbReference>
<protein>
    <submittedName>
        <fullName evidence="2">SH3 domain-containing protein</fullName>
    </submittedName>
</protein>
<dbReference type="Pfam" id="PF08239">
    <property type="entry name" value="SH3_3"/>
    <property type="match status" value="1"/>
</dbReference>
<evidence type="ECO:0000313" key="2">
    <source>
        <dbReference type="EMBL" id="SFL20333.1"/>
    </source>
</evidence>
<dbReference type="Gene3D" id="2.30.30.40">
    <property type="entry name" value="SH3 Domains"/>
    <property type="match status" value="1"/>
</dbReference>